<keyword evidence="1" id="KW-1185">Reference proteome</keyword>
<sequence>MHHNLDRLGSVASADLVNEFSLATHSVEVFDDALMSPQKTSSEPVGLLTCSINNQRLAYASDVSPLSVNDFERCDRQLHHGSTTTTWLVLLIISVIEE</sequence>
<proteinExistence type="predicted"/>
<dbReference type="WBParaSite" id="ALUE_0001074901-mRNA-1">
    <property type="protein sequence ID" value="ALUE_0001074901-mRNA-1"/>
    <property type="gene ID" value="ALUE_0001074901"/>
</dbReference>
<name>A0A0M3I2L0_ASCLU</name>
<evidence type="ECO:0000313" key="2">
    <source>
        <dbReference type="WBParaSite" id="ALUE_0001074901-mRNA-1"/>
    </source>
</evidence>
<dbReference type="AlphaFoldDB" id="A0A0M3I2L0"/>
<accession>A0A0M3I2L0</accession>
<reference evidence="2" key="1">
    <citation type="submission" date="2017-02" db="UniProtKB">
        <authorList>
            <consortium name="WormBaseParasite"/>
        </authorList>
    </citation>
    <scope>IDENTIFICATION</scope>
</reference>
<evidence type="ECO:0000313" key="1">
    <source>
        <dbReference type="Proteomes" id="UP000036681"/>
    </source>
</evidence>
<organism evidence="1 2">
    <name type="scientific">Ascaris lumbricoides</name>
    <name type="common">Giant roundworm</name>
    <dbReference type="NCBI Taxonomy" id="6252"/>
    <lineage>
        <taxon>Eukaryota</taxon>
        <taxon>Metazoa</taxon>
        <taxon>Ecdysozoa</taxon>
        <taxon>Nematoda</taxon>
        <taxon>Chromadorea</taxon>
        <taxon>Rhabditida</taxon>
        <taxon>Spirurina</taxon>
        <taxon>Ascaridomorpha</taxon>
        <taxon>Ascaridoidea</taxon>
        <taxon>Ascarididae</taxon>
        <taxon>Ascaris</taxon>
    </lineage>
</organism>
<protein>
    <submittedName>
        <fullName evidence="2">Uncharacterized protein</fullName>
    </submittedName>
</protein>
<dbReference type="Proteomes" id="UP000036681">
    <property type="component" value="Unplaced"/>
</dbReference>